<evidence type="ECO:0000256" key="10">
    <source>
        <dbReference type="PIRNR" id="PIRNR026671"/>
    </source>
</evidence>
<reference evidence="11 12" key="1">
    <citation type="journal article" date="2011" name="Int. J. Syst. Evol. Microbiol.">
        <title>Hymenobacter yonginensis sp. nov., isolated from a mesotrophic artificial lake.</title>
        <authorList>
            <person name="Joung Y."/>
            <person name="Cho S.H."/>
            <person name="Kim H."/>
            <person name="Kim S.B."/>
            <person name="Joh K."/>
        </authorList>
    </citation>
    <scope>NUCLEOTIDE SEQUENCE [LARGE SCALE GENOMIC DNA]</scope>
    <source>
        <strain evidence="11 12">KCTC 22745</strain>
    </source>
</reference>
<evidence type="ECO:0000256" key="5">
    <source>
        <dbReference type="ARBA" id="ARBA00022833"/>
    </source>
</evidence>
<dbReference type="PANTHER" id="PTHR43126">
    <property type="entry name" value="D-ALANYL-D-ALANINE DIPEPTIDASE"/>
    <property type="match status" value="1"/>
</dbReference>
<dbReference type="PIRSF" id="PIRSF026671">
    <property type="entry name" value="AA_dipeptidase"/>
    <property type="match status" value="1"/>
</dbReference>
<dbReference type="InterPro" id="IPR009045">
    <property type="entry name" value="Zn_M74/Hedgehog-like"/>
</dbReference>
<sequence>MTEPTPAGPRVLSAAEYRQLVQRHPDHALVNLAEVVPGLRLDIRYATPHNLLGAPLYAHAAALLARPAALDLMRVQAALAQHGAGLLVYDAYRPYRATVRLWEKVQDEQYAAPPWRGSRHNRGASLDVGLVDLATGRPLPMPTDFDDLTPAAHTAYEPVSAPARRHRAWLLAAMSAHGFVNYPGEWWHFDHHRWAEFDLLDVPLEAL</sequence>
<feature type="active site" description="Proton donor/acceptor" evidence="9">
    <location>
        <position position="185"/>
    </location>
</feature>
<dbReference type="Pfam" id="PF01427">
    <property type="entry name" value="Peptidase_M15"/>
    <property type="match status" value="1"/>
</dbReference>
<protein>
    <recommendedName>
        <fullName evidence="9 10">D-alanyl-D-alanine dipeptidase</fullName>
        <shortName evidence="9 10">D-Ala-D-Ala dipeptidase</shortName>
        <ecNumber evidence="9 10">3.4.13.22</ecNumber>
    </recommendedName>
</protein>
<keyword evidence="3 9" id="KW-0479">Metal-binding</keyword>
<evidence type="ECO:0000256" key="4">
    <source>
        <dbReference type="ARBA" id="ARBA00022801"/>
    </source>
</evidence>
<evidence type="ECO:0000256" key="1">
    <source>
        <dbReference type="ARBA" id="ARBA00001362"/>
    </source>
</evidence>
<accession>A0ABY7PKB9</accession>
<feature type="binding site" evidence="9">
    <location>
        <position position="120"/>
    </location>
    <ligand>
        <name>Zn(2+)</name>
        <dbReference type="ChEBI" id="CHEBI:29105"/>
        <note>catalytic</note>
    </ligand>
</feature>
<organism evidence="11 12">
    <name type="scientific">Hymenobacter yonginensis</name>
    <dbReference type="NCBI Taxonomy" id="748197"/>
    <lineage>
        <taxon>Bacteria</taxon>
        <taxon>Pseudomonadati</taxon>
        <taxon>Bacteroidota</taxon>
        <taxon>Cytophagia</taxon>
        <taxon>Cytophagales</taxon>
        <taxon>Hymenobacteraceae</taxon>
        <taxon>Hymenobacter</taxon>
    </lineage>
</organism>
<keyword evidence="12" id="KW-1185">Reference proteome</keyword>
<name>A0ABY7PKB9_9BACT</name>
<keyword evidence="2 9" id="KW-0645">Protease</keyword>
<comment type="similarity">
    <text evidence="9 10">Belongs to the peptidase M15D family.</text>
</comment>
<proteinExistence type="inferred from homology"/>
<dbReference type="RefSeq" id="WP_270125351.1">
    <property type="nucleotide sequence ID" value="NZ_CP115396.1"/>
</dbReference>
<keyword evidence="4 9" id="KW-0378">Hydrolase</keyword>
<dbReference type="CDD" id="cd14840">
    <property type="entry name" value="D-Ala-D-Ala_dipeptidase_Aad"/>
    <property type="match status" value="1"/>
</dbReference>
<evidence type="ECO:0000256" key="3">
    <source>
        <dbReference type="ARBA" id="ARBA00022723"/>
    </source>
</evidence>
<comment type="catalytic activity">
    <reaction evidence="1 9 10">
        <text>D-alanyl-D-alanine + H2O = 2 D-alanine</text>
        <dbReference type="Rhea" id="RHEA:20661"/>
        <dbReference type="ChEBI" id="CHEBI:15377"/>
        <dbReference type="ChEBI" id="CHEBI:57416"/>
        <dbReference type="ChEBI" id="CHEBI:57822"/>
        <dbReference type="EC" id="3.4.13.22"/>
    </reaction>
</comment>
<evidence type="ECO:0000313" key="12">
    <source>
        <dbReference type="Proteomes" id="UP001211872"/>
    </source>
</evidence>
<evidence type="ECO:0000313" key="11">
    <source>
        <dbReference type="EMBL" id="WBO82990.1"/>
    </source>
</evidence>
<evidence type="ECO:0000256" key="7">
    <source>
        <dbReference type="ARBA" id="ARBA00023049"/>
    </source>
</evidence>
<feature type="binding site" evidence="9">
    <location>
        <position position="188"/>
    </location>
    <ligand>
        <name>Zn(2+)</name>
        <dbReference type="ChEBI" id="CHEBI:29105"/>
        <note>catalytic</note>
    </ligand>
</feature>
<feature type="binding site" evidence="9">
    <location>
        <position position="127"/>
    </location>
    <ligand>
        <name>Zn(2+)</name>
        <dbReference type="ChEBI" id="CHEBI:29105"/>
        <note>catalytic</note>
    </ligand>
</feature>
<dbReference type="PANTHER" id="PTHR43126:SF1">
    <property type="entry name" value="D-ALANYL-D-ALANINE DIPEPTIDASE"/>
    <property type="match status" value="1"/>
</dbReference>
<comment type="function">
    <text evidence="9 10">Catalyzes hydrolysis of the D-alanyl-D-alanine dipeptide.</text>
</comment>
<evidence type="ECO:0000256" key="9">
    <source>
        <dbReference type="HAMAP-Rule" id="MF_01924"/>
    </source>
</evidence>
<feature type="site" description="Transition state stabilizer" evidence="9">
    <location>
        <position position="93"/>
    </location>
</feature>
<evidence type="ECO:0000256" key="6">
    <source>
        <dbReference type="ARBA" id="ARBA00022997"/>
    </source>
</evidence>
<keyword evidence="8 10" id="KW-0961">Cell wall biogenesis/degradation</keyword>
<dbReference type="SUPFAM" id="SSF55166">
    <property type="entry name" value="Hedgehog/DD-peptidase"/>
    <property type="match status" value="1"/>
</dbReference>
<dbReference type="EMBL" id="CP115396">
    <property type="protein sequence ID" value="WBO82990.1"/>
    <property type="molecule type" value="Genomic_DNA"/>
</dbReference>
<keyword evidence="7 9" id="KW-0482">Metalloprotease</keyword>
<comment type="cofactor">
    <cofactor evidence="9">
        <name>Zn(2+)</name>
        <dbReference type="ChEBI" id="CHEBI:29105"/>
    </cofactor>
    <text evidence="9">Binds 1 zinc ion per subunit.</text>
</comment>
<evidence type="ECO:0000256" key="8">
    <source>
        <dbReference type="ARBA" id="ARBA00023316"/>
    </source>
</evidence>
<keyword evidence="5 9" id="KW-0862">Zinc</keyword>
<keyword evidence="6 9" id="KW-0224">Dipeptidase</keyword>
<dbReference type="EC" id="3.4.13.22" evidence="9 10"/>
<dbReference type="HAMAP" id="MF_01924">
    <property type="entry name" value="A_A_dipeptidase"/>
    <property type="match status" value="1"/>
</dbReference>
<dbReference type="Proteomes" id="UP001211872">
    <property type="component" value="Chromosome"/>
</dbReference>
<gene>
    <name evidence="11" type="ORF">O9Z63_11430</name>
</gene>
<dbReference type="Gene3D" id="3.30.1380.10">
    <property type="match status" value="1"/>
</dbReference>
<dbReference type="InterPro" id="IPR000755">
    <property type="entry name" value="A_A_dipeptidase"/>
</dbReference>
<evidence type="ECO:0000256" key="2">
    <source>
        <dbReference type="ARBA" id="ARBA00022670"/>
    </source>
</evidence>